<sequence>MLQLHTIKPNPGAKHRKKRLGNGESSGLGKTCGKGNKGQKARSGGTIRPGFEGGQMPLHRRLPKKGFNNTRFQDKILIVNLSQLERVFEAGATVDENTLRAAKLVQGPCDAVKLLGNGTLTKSLNVVVDFVSASAREKVTQAGGTVTVLSEA</sequence>
<evidence type="ECO:0000256" key="2">
    <source>
        <dbReference type="ARBA" id="ARBA00022980"/>
    </source>
</evidence>
<dbReference type="AlphaFoldDB" id="A0A2N8HAN1"/>
<comment type="subunit">
    <text evidence="4">Part of the 50S ribosomal subunit.</text>
</comment>
<dbReference type="InterPro" id="IPR036227">
    <property type="entry name" value="Ribosomal_uL15/eL18_sf"/>
</dbReference>
<dbReference type="SUPFAM" id="SSF52080">
    <property type="entry name" value="Ribosomal proteins L15p and L18e"/>
    <property type="match status" value="1"/>
</dbReference>
<evidence type="ECO:0000259" key="7">
    <source>
        <dbReference type="Pfam" id="PF00828"/>
    </source>
</evidence>
<dbReference type="InterPro" id="IPR005749">
    <property type="entry name" value="Ribosomal_uL15_bac-type"/>
</dbReference>
<dbReference type="NCBIfam" id="TIGR01071">
    <property type="entry name" value="rplO_bact"/>
    <property type="match status" value="1"/>
</dbReference>
<feature type="domain" description="Large ribosomal subunit protein uL15/eL18" evidence="7">
    <location>
        <begin position="78"/>
        <end position="147"/>
    </location>
</feature>
<protein>
    <recommendedName>
        <fullName evidence="4">Large ribosomal subunit protein uL15</fullName>
    </recommendedName>
</protein>
<keyword evidence="4" id="KW-0694">RNA-binding</keyword>
<dbReference type="Proteomes" id="UP000236000">
    <property type="component" value="Unassembled WGS sequence"/>
</dbReference>
<feature type="compositionally biased region" description="Gly residues" evidence="6">
    <location>
        <begin position="24"/>
        <end position="36"/>
    </location>
</feature>
<evidence type="ECO:0000256" key="3">
    <source>
        <dbReference type="ARBA" id="ARBA00023274"/>
    </source>
</evidence>
<dbReference type="PANTHER" id="PTHR12934">
    <property type="entry name" value="50S RIBOSOMAL PROTEIN L15"/>
    <property type="match status" value="1"/>
</dbReference>
<dbReference type="OrthoDB" id="9810293at2"/>
<keyword evidence="3 4" id="KW-0687">Ribonucleoprotein</keyword>
<evidence type="ECO:0000256" key="5">
    <source>
        <dbReference type="RuleBase" id="RU003888"/>
    </source>
</evidence>
<dbReference type="Gene3D" id="3.100.10.10">
    <property type="match status" value="1"/>
</dbReference>
<evidence type="ECO:0000313" key="9">
    <source>
        <dbReference type="Proteomes" id="UP000236000"/>
    </source>
</evidence>
<reference evidence="8 9" key="1">
    <citation type="journal article" date="2017" name="BMC Genomics">
        <title>Genome sequencing of 39 Akkermansia muciniphila isolates reveals its population structure, genomic and functional diverisity, and global distribution in mammalian gut microbiotas.</title>
        <authorList>
            <person name="Guo X."/>
            <person name="Li S."/>
            <person name="Zhang J."/>
            <person name="Wu F."/>
            <person name="Li X."/>
            <person name="Wu D."/>
            <person name="Zhang M."/>
            <person name="Ou Z."/>
            <person name="Jie Z."/>
            <person name="Yan Q."/>
            <person name="Li P."/>
            <person name="Yi J."/>
            <person name="Peng Y."/>
        </authorList>
    </citation>
    <scope>NUCLEOTIDE SEQUENCE [LARGE SCALE GENOMIC DNA]</scope>
    <source>
        <strain evidence="8 9">GP24</strain>
    </source>
</reference>
<dbReference type="PROSITE" id="PS00475">
    <property type="entry name" value="RIBOSOMAL_L15"/>
    <property type="match status" value="1"/>
</dbReference>
<evidence type="ECO:0000256" key="4">
    <source>
        <dbReference type="HAMAP-Rule" id="MF_01341"/>
    </source>
</evidence>
<comment type="caution">
    <text evidence="8">The sequence shown here is derived from an EMBL/GenBank/DDBJ whole genome shotgun (WGS) entry which is preliminary data.</text>
</comment>
<dbReference type="HAMAP" id="MF_01341">
    <property type="entry name" value="Ribosomal_uL15"/>
    <property type="match status" value="1"/>
</dbReference>
<proteinExistence type="inferred from homology"/>
<name>A0A2N8HAN1_9BACT</name>
<evidence type="ECO:0000256" key="6">
    <source>
        <dbReference type="SAM" id="MobiDB-lite"/>
    </source>
</evidence>
<dbReference type="GO" id="GO:0006412">
    <property type="term" value="P:translation"/>
    <property type="evidence" value="ECO:0007669"/>
    <property type="project" value="UniProtKB-UniRule"/>
</dbReference>
<evidence type="ECO:0000256" key="1">
    <source>
        <dbReference type="ARBA" id="ARBA00007320"/>
    </source>
</evidence>
<keyword evidence="4" id="KW-0699">rRNA-binding</keyword>
<dbReference type="Pfam" id="PF00828">
    <property type="entry name" value="Ribosomal_L27A"/>
    <property type="match status" value="1"/>
</dbReference>
<dbReference type="EMBL" id="PJKA01000013">
    <property type="protein sequence ID" value="PNC16919.1"/>
    <property type="molecule type" value="Genomic_DNA"/>
</dbReference>
<keyword evidence="2 4" id="KW-0689">Ribosomal protein</keyword>
<comment type="function">
    <text evidence="4">Binds to the 23S rRNA.</text>
</comment>
<dbReference type="GO" id="GO:0019843">
    <property type="term" value="F:rRNA binding"/>
    <property type="evidence" value="ECO:0007669"/>
    <property type="project" value="UniProtKB-UniRule"/>
</dbReference>
<comment type="similarity">
    <text evidence="1 4 5">Belongs to the universal ribosomal protein uL15 family.</text>
</comment>
<evidence type="ECO:0000313" key="8">
    <source>
        <dbReference type="EMBL" id="PNC16919.1"/>
    </source>
</evidence>
<dbReference type="InterPro" id="IPR001196">
    <property type="entry name" value="Ribosomal_uL15_CS"/>
</dbReference>
<organism evidence="8 9">
    <name type="scientific">Akkermansia muciniphila</name>
    <dbReference type="NCBI Taxonomy" id="239935"/>
    <lineage>
        <taxon>Bacteria</taxon>
        <taxon>Pseudomonadati</taxon>
        <taxon>Verrucomicrobiota</taxon>
        <taxon>Verrucomicrobiia</taxon>
        <taxon>Verrucomicrobiales</taxon>
        <taxon>Akkermansiaceae</taxon>
        <taxon>Akkermansia</taxon>
    </lineage>
</organism>
<dbReference type="GO" id="GO:0022625">
    <property type="term" value="C:cytosolic large ribosomal subunit"/>
    <property type="evidence" value="ECO:0007669"/>
    <property type="project" value="TreeGrafter"/>
</dbReference>
<dbReference type="RefSeq" id="WP_102714975.1">
    <property type="nucleotide sequence ID" value="NZ_CABMLK010000002.1"/>
</dbReference>
<dbReference type="InterPro" id="IPR021131">
    <property type="entry name" value="Ribosomal_uL15/eL18"/>
</dbReference>
<dbReference type="InterPro" id="IPR030878">
    <property type="entry name" value="Ribosomal_uL15"/>
</dbReference>
<feature type="region of interest" description="Disordered" evidence="6">
    <location>
        <begin position="1"/>
        <end position="66"/>
    </location>
</feature>
<dbReference type="GO" id="GO:0003735">
    <property type="term" value="F:structural constituent of ribosome"/>
    <property type="evidence" value="ECO:0007669"/>
    <property type="project" value="InterPro"/>
</dbReference>
<dbReference type="PANTHER" id="PTHR12934:SF11">
    <property type="entry name" value="LARGE RIBOSOMAL SUBUNIT PROTEIN UL15M"/>
    <property type="match status" value="1"/>
</dbReference>
<gene>
    <name evidence="4" type="primary">rplO</name>
    <name evidence="8" type="ORF">CXU22_09700</name>
</gene>
<accession>A0A2N8HAN1</accession>